<sequence>MFAEIAATTLIPGRVPLLRYFLTEAAERLQLLAKDKTDCFPMTSLSRPEKFFTPVCSLLLVYHTGVLLHFIFSPLIHNVSDVTCTGGKKVRKNNNEGKVKLIICTIVRILRWGVVTVVSVEVALMATVRR</sequence>
<dbReference type="AlphaFoldDB" id="A0A7W3AJE8"/>
<dbReference type="EMBL" id="JABXPT010000004">
    <property type="protein sequence ID" value="MBA7898511.1"/>
    <property type="molecule type" value="Genomic_DNA"/>
</dbReference>
<comment type="caution">
    <text evidence="1">The sequence shown here is derived from an EMBL/GenBank/DDBJ whole genome shotgun (WGS) entry which is preliminary data.</text>
</comment>
<proteinExistence type="predicted"/>
<reference evidence="1 2" key="1">
    <citation type="submission" date="2020-06" db="EMBL/GenBank/DDBJ databases">
        <title>REHAB project genomes.</title>
        <authorList>
            <person name="Shaw L.P."/>
        </authorList>
    </citation>
    <scope>NUCLEOTIDE SEQUENCE [LARGE SCALE GENOMIC DNA]</scope>
    <source>
        <strain evidence="1 2">RHBSTW-00604</strain>
    </source>
</reference>
<dbReference type="RefSeq" id="WP_181478869.1">
    <property type="nucleotide sequence ID" value="NZ_CP056697.1"/>
</dbReference>
<evidence type="ECO:0000313" key="2">
    <source>
        <dbReference type="Proteomes" id="UP000518474"/>
    </source>
</evidence>
<name>A0A7W3AJE8_9ESCH</name>
<accession>A0A7W3AJE8</accession>
<dbReference type="Proteomes" id="UP000518474">
    <property type="component" value="Unassembled WGS sequence"/>
</dbReference>
<protein>
    <submittedName>
        <fullName evidence="1">Uncharacterized protein</fullName>
    </submittedName>
</protein>
<organism evidence="1 2">
    <name type="scientific">Escherichia marmotae</name>
    <dbReference type="NCBI Taxonomy" id="1499973"/>
    <lineage>
        <taxon>Bacteria</taxon>
        <taxon>Pseudomonadati</taxon>
        <taxon>Pseudomonadota</taxon>
        <taxon>Gammaproteobacteria</taxon>
        <taxon>Enterobacterales</taxon>
        <taxon>Enterobacteriaceae</taxon>
        <taxon>Escherichia</taxon>
    </lineage>
</organism>
<evidence type="ECO:0000313" key="1">
    <source>
        <dbReference type="EMBL" id="MBA7898511.1"/>
    </source>
</evidence>
<gene>
    <name evidence="1" type="ORF">HV245_10025</name>
</gene>